<proteinExistence type="predicted"/>
<evidence type="ECO:0000313" key="3">
    <source>
        <dbReference type="EMBL" id="KAE8143270.1"/>
    </source>
</evidence>
<keyword evidence="2" id="KW-0472">Membrane</keyword>
<protein>
    <submittedName>
        <fullName evidence="3">Uncharacterized protein</fullName>
    </submittedName>
</protein>
<organism evidence="3 4">
    <name type="scientific">Aspergillus pseudotamarii</name>
    <dbReference type="NCBI Taxonomy" id="132259"/>
    <lineage>
        <taxon>Eukaryota</taxon>
        <taxon>Fungi</taxon>
        <taxon>Dikarya</taxon>
        <taxon>Ascomycota</taxon>
        <taxon>Pezizomycotina</taxon>
        <taxon>Eurotiomycetes</taxon>
        <taxon>Eurotiomycetidae</taxon>
        <taxon>Eurotiales</taxon>
        <taxon>Aspergillaceae</taxon>
        <taxon>Aspergillus</taxon>
        <taxon>Aspergillus subgen. Circumdati</taxon>
    </lineage>
</organism>
<evidence type="ECO:0000313" key="4">
    <source>
        <dbReference type="Proteomes" id="UP000325672"/>
    </source>
</evidence>
<dbReference type="AlphaFoldDB" id="A0A5N6TAG7"/>
<evidence type="ECO:0000256" key="1">
    <source>
        <dbReference type="SAM" id="MobiDB-lite"/>
    </source>
</evidence>
<sequence length="239" mass="26112">MGHEKDNDAVKDIHVLSFWISFTVVSILCILLFVQRIRRRHLGWYAPPERQMDPRLFSFLPNEKRGGDEELAGLVGHGKTYYPGDPSTYGVTGLPSACDILLPLSRSTHLPSSGYLAAVLGRERSVSTAQSYQQAQAPCVVAPSELSPSSGDSRPSTAGRDAGRSNGFLPTEGSGLFGSCIENADPPAGPQTLDAQEFSGMLAQERTCSVLKRNQIVQHLYDVDEGGVRTYKRTMLHYN</sequence>
<accession>A0A5N6TAG7</accession>
<dbReference type="Proteomes" id="UP000325672">
    <property type="component" value="Unassembled WGS sequence"/>
</dbReference>
<dbReference type="GeneID" id="43637321"/>
<keyword evidence="4" id="KW-1185">Reference proteome</keyword>
<dbReference type="RefSeq" id="XP_031919333.1">
    <property type="nucleotide sequence ID" value="XM_032053111.1"/>
</dbReference>
<feature type="region of interest" description="Disordered" evidence="1">
    <location>
        <begin position="138"/>
        <end position="168"/>
    </location>
</feature>
<feature type="compositionally biased region" description="Polar residues" evidence="1">
    <location>
        <begin position="146"/>
        <end position="156"/>
    </location>
</feature>
<dbReference type="EMBL" id="ML743552">
    <property type="protein sequence ID" value="KAE8143270.1"/>
    <property type="molecule type" value="Genomic_DNA"/>
</dbReference>
<feature type="transmembrane region" description="Helical" evidence="2">
    <location>
        <begin position="13"/>
        <end position="34"/>
    </location>
</feature>
<gene>
    <name evidence="3" type="ORF">BDV38DRAFT_233224</name>
</gene>
<reference evidence="3 4" key="1">
    <citation type="submission" date="2019-04" db="EMBL/GenBank/DDBJ databases">
        <title>Friends and foes A comparative genomics study of 23 Aspergillus species from section Flavi.</title>
        <authorList>
            <consortium name="DOE Joint Genome Institute"/>
            <person name="Kjaerbolling I."/>
            <person name="Vesth T."/>
            <person name="Frisvad J.C."/>
            <person name="Nybo J.L."/>
            <person name="Theobald S."/>
            <person name="Kildgaard S."/>
            <person name="Isbrandt T."/>
            <person name="Kuo A."/>
            <person name="Sato A."/>
            <person name="Lyhne E.K."/>
            <person name="Kogle M.E."/>
            <person name="Wiebenga A."/>
            <person name="Kun R.S."/>
            <person name="Lubbers R.J."/>
            <person name="Makela M.R."/>
            <person name="Barry K."/>
            <person name="Chovatia M."/>
            <person name="Clum A."/>
            <person name="Daum C."/>
            <person name="Haridas S."/>
            <person name="He G."/>
            <person name="LaButti K."/>
            <person name="Lipzen A."/>
            <person name="Mondo S."/>
            <person name="Riley R."/>
            <person name="Salamov A."/>
            <person name="Simmons B.A."/>
            <person name="Magnuson J.K."/>
            <person name="Henrissat B."/>
            <person name="Mortensen U.H."/>
            <person name="Larsen T.O."/>
            <person name="Devries R.P."/>
            <person name="Grigoriev I.V."/>
            <person name="Machida M."/>
            <person name="Baker S.E."/>
            <person name="Andersen M.R."/>
        </authorList>
    </citation>
    <scope>NUCLEOTIDE SEQUENCE [LARGE SCALE GENOMIC DNA]</scope>
    <source>
        <strain evidence="3 4">CBS 117625</strain>
    </source>
</reference>
<keyword evidence="2" id="KW-0812">Transmembrane</keyword>
<evidence type="ECO:0000256" key="2">
    <source>
        <dbReference type="SAM" id="Phobius"/>
    </source>
</evidence>
<dbReference type="OrthoDB" id="4526693at2759"/>
<keyword evidence="2" id="KW-1133">Transmembrane helix</keyword>
<name>A0A5N6TAG7_ASPPS</name>